<dbReference type="GO" id="GO:0035251">
    <property type="term" value="F:UDP-glucosyltransferase activity"/>
    <property type="evidence" value="ECO:0007669"/>
    <property type="project" value="TreeGrafter"/>
</dbReference>
<comment type="caution">
    <text evidence="4">The sequence shown here is derived from an EMBL/GenBank/DDBJ whole genome shotgun (WGS) entry which is preliminary data.</text>
</comment>
<dbReference type="Gene3D" id="3.40.50.2000">
    <property type="entry name" value="Glycogen Phosphorylase B"/>
    <property type="match status" value="2"/>
</dbReference>
<organism evidence="4 5">
    <name type="scientific">Rhamnella rubrinervis</name>
    <dbReference type="NCBI Taxonomy" id="2594499"/>
    <lineage>
        <taxon>Eukaryota</taxon>
        <taxon>Viridiplantae</taxon>
        <taxon>Streptophyta</taxon>
        <taxon>Embryophyta</taxon>
        <taxon>Tracheophyta</taxon>
        <taxon>Spermatophyta</taxon>
        <taxon>Magnoliopsida</taxon>
        <taxon>eudicotyledons</taxon>
        <taxon>Gunneridae</taxon>
        <taxon>Pentapetalae</taxon>
        <taxon>rosids</taxon>
        <taxon>fabids</taxon>
        <taxon>Rosales</taxon>
        <taxon>Rhamnaceae</taxon>
        <taxon>rhamnoid group</taxon>
        <taxon>Rhamneae</taxon>
        <taxon>Rhamnella</taxon>
    </lineage>
</organism>
<sequence>MSGTVTGAHVLVYPFPYFSHIIPILDLTHRLLTRGLIITFVITPNDLSLLQPLLSIYPPSSLQSLVLSIPETIISKSHVLIAKIRATREHHYPALVHWFKSHPSPPVAIISDFLTGWTNDLAREVSVKRLVFSPTGAMYLSYSFSLWLDLPRNDNPDNVYTPIVFPNVPNSPIYPWWQLSFVYIGGKEGDPDWEMYRSMNMANRVSWGAVFNSVAELEGVYFDHLKQEMGHDRVWAVGPLRPIDDDVVGAMHRGRPSSLPPDEVTTWLDARELRSVVYVGFGSHMMLTRSQMDVLAAALEHSGVPFILSIRGPNGKEDGEIPDGFEDRVADRGLVIKGWAPQATILRHRATGAFLTHCGWNSLMEGLTAGLVMLTWPLAADQFTNAKLLVDQLGVGIRVSEGTEVIPEPTELAQLLIESLDENRPERVRAKELGKAALEAVKGGSSDKDLDELVKRLSELDNQPRS</sequence>
<dbReference type="CDD" id="cd03784">
    <property type="entry name" value="GT1_Gtf-like"/>
    <property type="match status" value="1"/>
</dbReference>
<dbReference type="OrthoDB" id="1192081at2759"/>
<gene>
    <name evidence="4" type="ORF">FNV43_RR20752</name>
</gene>
<reference evidence="4" key="1">
    <citation type="submission" date="2020-03" db="EMBL/GenBank/DDBJ databases">
        <title>A high-quality chromosome-level genome assembly of a woody plant with both climbing and erect habits, Rhamnella rubrinervis.</title>
        <authorList>
            <person name="Lu Z."/>
            <person name="Yang Y."/>
            <person name="Zhu X."/>
            <person name="Sun Y."/>
        </authorList>
    </citation>
    <scope>NUCLEOTIDE SEQUENCE</scope>
    <source>
        <strain evidence="4">BYM</strain>
        <tissue evidence="4">Leaf</tissue>
    </source>
</reference>
<keyword evidence="2" id="KW-0328">Glycosyltransferase</keyword>
<protein>
    <submittedName>
        <fullName evidence="4">Uncharacterized protein</fullName>
    </submittedName>
</protein>
<dbReference type="PANTHER" id="PTHR48047:SF118">
    <property type="entry name" value="HEXOSYLTRANSFERASE-RELATED"/>
    <property type="match status" value="1"/>
</dbReference>
<proteinExistence type="inferred from homology"/>
<dbReference type="SUPFAM" id="SSF53756">
    <property type="entry name" value="UDP-Glycosyltransferase/glycogen phosphorylase"/>
    <property type="match status" value="1"/>
</dbReference>
<dbReference type="InterPro" id="IPR002213">
    <property type="entry name" value="UDP_glucos_trans"/>
</dbReference>
<dbReference type="Proteomes" id="UP000796880">
    <property type="component" value="Unassembled WGS sequence"/>
</dbReference>
<evidence type="ECO:0000256" key="3">
    <source>
        <dbReference type="ARBA" id="ARBA00022679"/>
    </source>
</evidence>
<evidence type="ECO:0000313" key="5">
    <source>
        <dbReference type="Proteomes" id="UP000796880"/>
    </source>
</evidence>
<dbReference type="AlphaFoldDB" id="A0A8K0GUG9"/>
<dbReference type="PANTHER" id="PTHR48047">
    <property type="entry name" value="GLYCOSYLTRANSFERASE"/>
    <property type="match status" value="1"/>
</dbReference>
<keyword evidence="5" id="KW-1185">Reference proteome</keyword>
<name>A0A8K0GUG9_9ROSA</name>
<dbReference type="FunFam" id="3.40.50.2000:FF:000056">
    <property type="entry name" value="Glycosyltransferase"/>
    <property type="match status" value="1"/>
</dbReference>
<accession>A0A8K0GUG9</accession>
<keyword evidence="3" id="KW-0808">Transferase</keyword>
<dbReference type="Pfam" id="PF00201">
    <property type="entry name" value="UDPGT"/>
    <property type="match status" value="1"/>
</dbReference>
<evidence type="ECO:0000313" key="4">
    <source>
        <dbReference type="EMBL" id="KAF3437996.1"/>
    </source>
</evidence>
<comment type="similarity">
    <text evidence="1">Belongs to the UDP-glycosyltransferase family.</text>
</comment>
<dbReference type="EMBL" id="VOIH02000009">
    <property type="protein sequence ID" value="KAF3437996.1"/>
    <property type="molecule type" value="Genomic_DNA"/>
</dbReference>
<evidence type="ECO:0000256" key="1">
    <source>
        <dbReference type="ARBA" id="ARBA00009995"/>
    </source>
</evidence>
<evidence type="ECO:0000256" key="2">
    <source>
        <dbReference type="ARBA" id="ARBA00022676"/>
    </source>
</evidence>